<evidence type="ECO:0000256" key="1">
    <source>
        <dbReference type="SAM" id="MobiDB-lite"/>
    </source>
</evidence>
<sequence length="81" mass="9242">SDNTDQLLQKHSRFFSQLPNGPSNAIRREKFDADHSSYPPATSSSTLSYTVANVDRRQFEARREERIRIAELGTRGIWSSS</sequence>
<name>A0A8S3A1P0_9BILA</name>
<accession>A0A8S3A1P0</accession>
<dbReference type="Proteomes" id="UP000676336">
    <property type="component" value="Unassembled WGS sequence"/>
</dbReference>
<proteinExistence type="predicted"/>
<organism evidence="2 3">
    <name type="scientific">Rotaria magnacalcarata</name>
    <dbReference type="NCBI Taxonomy" id="392030"/>
    <lineage>
        <taxon>Eukaryota</taxon>
        <taxon>Metazoa</taxon>
        <taxon>Spiralia</taxon>
        <taxon>Gnathifera</taxon>
        <taxon>Rotifera</taxon>
        <taxon>Eurotatoria</taxon>
        <taxon>Bdelloidea</taxon>
        <taxon>Philodinida</taxon>
        <taxon>Philodinidae</taxon>
        <taxon>Rotaria</taxon>
    </lineage>
</organism>
<dbReference type="AlphaFoldDB" id="A0A8S3A1P0"/>
<evidence type="ECO:0000313" key="3">
    <source>
        <dbReference type="Proteomes" id="UP000676336"/>
    </source>
</evidence>
<feature type="non-terminal residue" evidence="2">
    <location>
        <position position="1"/>
    </location>
</feature>
<reference evidence="2" key="1">
    <citation type="submission" date="2021-02" db="EMBL/GenBank/DDBJ databases">
        <authorList>
            <person name="Nowell W R."/>
        </authorList>
    </citation>
    <scope>NUCLEOTIDE SEQUENCE</scope>
</reference>
<comment type="caution">
    <text evidence="2">The sequence shown here is derived from an EMBL/GenBank/DDBJ whole genome shotgun (WGS) entry which is preliminary data.</text>
</comment>
<feature type="non-terminal residue" evidence="2">
    <location>
        <position position="81"/>
    </location>
</feature>
<evidence type="ECO:0000313" key="2">
    <source>
        <dbReference type="EMBL" id="CAF4688496.1"/>
    </source>
</evidence>
<feature type="compositionally biased region" description="Polar residues" evidence="1">
    <location>
        <begin position="1"/>
        <end position="23"/>
    </location>
</feature>
<protein>
    <submittedName>
        <fullName evidence="2">Uncharacterized protein</fullName>
    </submittedName>
</protein>
<gene>
    <name evidence="2" type="ORF">SMN809_LOCUS42572</name>
</gene>
<feature type="region of interest" description="Disordered" evidence="1">
    <location>
        <begin position="1"/>
        <end position="26"/>
    </location>
</feature>
<dbReference type="EMBL" id="CAJOBI010123192">
    <property type="protein sequence ID" value="CAF4688496.1"/>
    <property type="molecule type" value="Genomic_DNA"/>
</dbReference>